<dbReference type="GO" id="GO:0033617">
    <property type="term" value="P:mitochondrial respiratory chain complex IV assembly"/>
    <property type="evidence" value="ECO:0007669"/>
    <property type="project" value="TreeGrafter"/>
</dbReference>
<feature type="domain" description="CHCH" evidence="5">
    <location>
        <begin position="29"/>
        <end position="63"/>
    </location>
</feature>
<accession>A0AAD9KDX7</accession>
<evidence type="ECO:0000256" key="3">
    <source>
        <dbReference type="ARBA" id="ARBA00023157"/>
    </source>
</evidence>
<organism evidence="6 7">
    <name type="scientific">Paralvinella palmiformis</name>
    <dbReference type="NCBI Taxonomy" id="53620"/>
    <lineage>
        <taxon>Eukaryota</taxon>
        <taxon>Metazoa</taxon>
        <taxon>Spiralia</taxon>
        <taxon>Lophotrochozoa</taxon>
        <taxon>Annelida</taxon>
        <taxon>Polychaeta</taxon>
        <taxon>Sedentaria</taxon>
        <taxon>Canalipalpata</taxon>
        <taxon>Terebellida</taxon>
        <taxon>Terebelliformia</taxon>
        <taxon>Alvinellidae</taxon>
        <taxon>Paralvinella</taxon>
    </lineage>
</organism>
<keyword evidence="7" id="KW-1185">Reference proteome</keyword>
<evidence type="ECO:0000259" key="5">
    <source>
        <dbReference type="Pfam" id="PF06747"/>
    </source>
</evidence>
<proteinExistence type="inferred from homology"/>
<reference evidence="6" key="1">
    <citation type="journal article" date="2023" name="Mol. Biol. Evol.">
        <title>Third-Generation Sequencing Reveals the Adaptive Role of the Epigenome in Three Deep-Sea Polychaetes.</title>
        <authorList>
            <person name="Perez M."/>
            <person name="Aroh O."/>
            <person name="Sun Y."/>
            <person name="Lan Y."/>
            <person name="Juniper S.K."/>
            <person name="Young C.R."/>
            <person name="Angers B."/>
            <person name="Qian P.Y."/>
        </authorList>
    </citation>
    <scope>NUCLEOTIDE SEQUENCE</scope>
    <source>
        <strain evidence="6">P08H-3</strain>
    </source>
</reference>
<comment type="caution">
    <text evidence="6">The sequence shown here is derived from an EMBL/GenBank/DDBJ whole genome shotgun (WGS) entry which is preliminary data.</text>
</comment>
<dbReference type="GO" id="GO:0005758">
    <property type="term" value="C:mitochondrial intermembrane space"/>
    <property type="evidence" value="ECO:0007669"/>
    <property type="project" value="TreeGrafter"/>
</dbReference>
<protein>
    <recommendedName>
        <fullName evidence="5">CHCH domain-containing protein</fullName>
    </recommendedName>
</protein>
<keyword evidence="3" id="KW-1015">Disulfide bond</keyword>
<keyword evidence="2" id="KW-0963">Cytoplasm</keyword>
<comment type="similarity">
    <text evidence="4">Belongs to the COX19 family.</text>
</comment>
<dbReference type="InterPro" id="IPR051383">
    <property type="entry name" value="COX19"/>
</dbReference>
<dbReference type="Pfam" id="PF06747">
    <property type="entry name" value="CHCH"/>
    <property type="match status" value="1"/>
</dbReference>
<evidence type="ECO:0000313" key="6">
    <source>
        <dbReference type="EMBL" id="KAK2169878.1"/>
    </source>
</evidence>
<evidence type="ECO:0000256" key="2">
    <source>
        <dbReference type="ARBA" id="ARBA00022490"/>
    </source>
</evidence>
<dbReference type="PROSITE" id="PS51808">
    <property type="entry name" value="CHCH"/>
    <property type="match status" value="1"/>
</dbReference>
<dbReference type="EMBL" id="JAODUP010000006">
    <property type="protein sequence ID" value="KAK2169878.1"/>
    <property type="molecule type" value="Genomic_DNA"/>
</dbReference>
<comment type="subcellular location">
    <subcellularLocation>
        <location evidence="1">Cytoplasm</location>
    </subcellularLocation>
</comment>
<dbReference type="PANTHER" id="PTHR21107">
    <property type="entry name" value="CYTOCHROME C OXIDASE ASSEMBLY PROTEIN COX19"/>
    <property type="match status" value="1"/>
</dbReference>
<dbReference type="PANTHER" id="PTHR21107:SF2">
    <property type="entry name" value="CYTOCHROME C OXIDASE ASSEMBLY PROTEIN COX19"/>
    <property type="match status" value="1"/>
</dbReference>
<evidence type="ECO:0000313" key="7">
    <source>
        <dbReference type="Proteomes" id="UP001208570"/>
    </source>
</evidence>
<sequence length="90" mass="10566">MSSMTFGQKPFQVIPPEKGAFPLDHAGECKSIMVSFMRCLHDNKNVNAYCREEARQYLDCRMKNNLMAKEEWRNLGYPEFDEKLQNENKS</sequence>
<dbReference type="Proteomes" id="UP001208570">
    <property type="component" value="Unassembled WGS sequence"/>
</dbReference>
<dbReference type="InterPro" id="IPR010625">
    <property type="entry name" value="CHCH"/>
</dbReference>
<name>A0AAD9KDX7_9ANNE</name>
<dbReference type="AlphaFoldDB" id="A0AAD9KDX7"/>
<gene>
    <name evidence="6" type="ORF">LSH36_6g05066</name>
</gene>
<evidence type="ECO:0000256" key="4">
    <source>
        <dbReference type="ARBA" id="ARBA00038223"/>
    </source>
</evidence>
<evidence type="ECO:0000256" key="1">
    <source>
        <dbReference type="ARBA" id="ARBA00004496"/>
    </source>
</evidence>